<dbReference type="InterPro" id="IPR048015">
    <property type="entry name" value="NTP-PPase_MazG-like_N"/>
</dbReference>
<protein>
    <submittedName>
        <fullName evidence="2">Nucleoside triphosphate pyrophosphohydrolase</fullName>
        <ecNumber evidence="2">3.6.1.9</ecNumber>
    </submittedName>
</protein>
<gene>
    <name evidence="2" type="primary">mazG</name>
    <name evidence="2" type="ORF">NSPWAT_1042</name>
</gene>
<organism evidence="2 3">
    <name type="scientific">Nitrospina watsonii</name>
    <dbReference type="NCBI Taxonomy" id="1323948"/>
    <lineage>
        <taxon>Bacteria</taxon>
        <taxon>Pseudomonadati</taxon>
        <taxon>Nitrospinota/Tectimicrobiota group</taxon>
        <taxon>Nitrospinota</taxon>
        <taxon>Nitrospinia</taxon>
        <taxon>Nitrospinales</taxon>
        <taxon>Nitrospinaceae</taxon>
        <taxon>Nitrospina</taxon>
    </lineage>
</organism>
<dbReference type="GO" id="GO:0047429">
    <property type="term" value="F:nucleoside triphosphate diphosphatase activity"/>
    <property type="evidence" value="ECO:0007669"/>
    <property type="project" value="UniProtKB-EC"/>
</dbReference>
<feature type="domain" description="NTP pyrophosphohydrolase MazG-like" evidence="1">
    <location>
        <begin position="31"/>
        <end position="104"/>
    </location>
</feature>
<dbReference type="EC" id="3.6.1.9" evidence="2"/>
<evidence type="ECO:0000259" key="1">
    <source>
        <dbReference type="Pfam" id="PF03819"/>
    </source>
</evidence>
<name>A0ABM9HCT4_9BACT</name>
<evidence type="ECO:0000313" key="2">
    <source>
        <dbReference type="EMBL" id="CAI2717901.1"/>
    </source>
</evidence>
<dbReference type="NCBIfam" id="NF007113">
    <property type="entry name" value="PRK09562.1"/>
    <property type="match status" value="1"/>
</dbReference>
<dbReference type="PANTHER" id="PTHR30522">
    <property type="entry name" value="NUCLEOSIDE TRIPHOSPHATE PYROPHOSPHOHYDROLASE"/>
    <property type="match status" value="1"/>
</dbReference>
<reference evidence="2 3" key="1">
    <citation type="submission" date="2022-09" db="EMBL/GenBank/DDBJ databases">
        <authorList>
            <person name="Kop L."/>
        </authorList>
    </citation>
    <scope>NUCLEOTIDE SEQUENCE [LARGE SCALE GENOMIC DNA]</scope>
    <source>
        <strain evidence="2 3">347</strain>
    </source>
</reference>
<feature type="domain" description="NTP pyrophosphohydrolase MazG-like" evidence="1">
    <location>
        <begin position="171"/>
        <end position="231"/>
    </location>
</feature>
<evidence type="ECO:0000313" key="3">
    <source>
        <dbReference type="Proteomes" id="UP001157733"/>
    </source>
</evidence>
<dbReference type="RefSeq" id="WP_282010816.1">
    <property type="nucleotide sequence ID" value="NZ_OX336137.1"/>
</dbReference>
<dbReference type="CDD" id="cd11529">
    <property type="entry name" value="NTP-PPase_MazG_Cterm"/>
    <property type="match status" value="1"/>
</dbReference>
<dbReference type="Pfam" id="PF03819">
    <property type="entry name" value="MazG"/>
    <property type="match status" value="2"/>
</dbReference>
<accession>A0ABM9HCT4</accession>
<dbReference type="PANTHER" id="PTHR30522:SF0">
    <property type="entry name" value="NUCLEOSIDE TRIPHOSPHATE PYROPHOSPHOHYDROLASE"/>
    <property type="match status" value="1"/>
</dbReference>
<dbReference type="InterPro" id="IPR004518">
    <property type="entry name" value="MazG-like_dom"/>
</dbReference>
<dbReference type="InterPro" id="IPR048011">
    <property type="entry name" value="NTP-PPase_MazG-like_C"/>
</dbReference>
<dbReference type="CDD" id="cd11528">
    <property type="entry name" value="NTP-PPase_MazG_Nterm"/>
    <property type="match status" value="1"/>
</dbReference>
<dbReference type="Proteomes" id="UP001157733">
    <property type="component" value="Chromosome"/>
</dbReference>
<keyword evidence="3" id="KW-1185">Reference proteome</keyword>
<dbReference type="EMBL" id="OX336137">
    <property type="protein sequence ID" value="CAI2717901.1"/>
    <property type="molecule type" value="Genomic_DNA"/>
</dbReference>
<dbReference type="SUPFAM" id="SSF101386">
    <property type="entry name" value="all-alpha NTP pyrophosphatases"/>
    <property type="match status" value="2"/>
</dbReference>
<keyword evidence="2" id="KW-0378">Hydrolase</keyword>
<dbReference type="InterPro" id="IPR011551">
    <property type="entry name" value="NTP_PyrPHydrolase_MazG"/>
</dbReference>
<dbReference type="NCBIfam" id="TIGR00444">
    <property type="entry name" value="mazG"/>
    <property type="match status" value="1"/>
</dbReference>
<proteinExistence type="predicted"/>
<dbReference type="Gene3D" id="1.10.287.1080">
    <property type="entry name" value="MazG-like"/>
    <property type="match status" value="2"/>
</dbReference>
<sequence>MNENAAKAFGELVAIVDRLMGENGCPWDRVQTRESLKPYLVEETYEALEALDQNDPEKIKDELGDLLYQILFHAKISELQKEFDIKDVVHNIAEKMVRRHPHVFKEGALHTPDQVVDQWEQIKKTEKASRDHQSVLDGVPLHLPGLKRAQKLQKKAAKHGFDWDRIDEVFAKLDEEIAEFKEAVRDGNAAHVESELGDILFVLANVARFKKLDAEEALRQTNNKFVKRFHHIEEQVEKQGKTLKDTPLEEMERYWQESKKKS</sequence>